<accession>A0A3R9RUP5</accession>
<keyword evidence="1" id="KW-0808">Transferase</keyword>
<evidence type="ECO:0000313" key="1">
    <source>
        <dbReference type="EMBL" id="RSR15631.1"/>
    </source>
</evidence>
<feature type="non-terminal residue" evidence="1">
    <location>
        <position position="100"/>
    </location>
</feature>
<dbReference type="AlphaFoldDB" id="A0A3R9RUP5"/>
<name>A0A3R9RUP5_ACIBA</name>
<evidence type="ECO:0000313" key="2">
    <source>
        <dbReference type="Proteomes" id="UP000280073"/>
    </source>
</evidence>
<protein>
    <submittedName>
        <fullName evidence="1">Methyltransferase</fullName>
    </submittedName>
</protein>
<dbReference type="InterPro" id="IPR029063">
    <property type="entry name" value="SAM-dependent_MTases_sf"/>
</dbReference>
<dbReference type="Proteomes" id="UP000280073">
    <property type="component" value="Unassembled WGS sequence"/>
</dbReference>
<gene>
    <name evidence="1" type="ORF">EA686_28595</name>
</gene>
<organism evidence="1 2">
    <name type="scientific">Acinetobacter baumannii</name>
    <dbReference type="NCBI Taxonomy" id="470"/>
    <lineage>
        <taxon>Bacteria</taxon>
        <taxon>Pseudomonadati</taxon>
        <taxon>Pseudomonadota</taxon>
        <taxon>Gammaproteobacteria</taxon>
        <taxon>Moraxellales</taxon>
        <taxon>Moraxellaceae</taxon>
        <taxon>Acinetobacter</taxon>
        <taxon>Acinetobacter calcoaceticus/baumannii complex</taxon>
    </lineage>
</organism>
<proteinExistence type="predicted"/>
<dbReference type="SUPFAM" id="SSF53335">
    <property type="entry name" value="S-adenosyl-L-methionine-dependent methyltransferases"/>
    <property type="match status" value="1"/>
</dbReference>
<keyword evidence="1" id="KW-0489">Methyltransferase</keyword>
<comment type="caution">
    <text evidence="1">The sequence shown here is derived from an EMBL/GenBank/DDBJ whole genome shotgun (WGS) entry which is preliminary data.</text>
</comment>
<sequence length="100" mass="11464">MHMYFEVDFQEQAQHYQAVLHSRGVTVDLQPIEKLNARFLRLNPDLALCVDENGLWLSANGMKMQPDWKAEIPRLKRASLKSEMIARACQLGEKPVLVDA</sequence>
<dbReference type="EMBL" id="RFDI01002526">
    <property type="protein sequence ID" value="RSR15631.1"/>
    <property type="molecule type" value="Genomic_DNA"/>
</dbReference>
<dbReference type="GO" id="GO:0008168">
    <property type="term" value="F:methyltransferase activity"/>
    <property type="evidence" value="ECO:0007669"/>
    <property type="project" value="UniProtKB-KW"/>
</dbReference>
<dbReference type="GO" id="GO:0032259">
    <property type="term" value="P:methylation"/>
    <property type="evidence" value="ECO:0007669"/>
    <property type="project" value="UniProtKB-KW"/>
</dbReference>
<reference evidence="1 2" key="1">
    <citation type="submission" date="2018-10" db="EMBL/GenBank/DDBJ databases">
        <title>GWAS and RNA-Seq identify cryptic mechanisms of antimicrobial resistance in Acinetobacter baumannii.</title>
        <authorList>
            <person name="Sahl J.W."/>
        </authorList>
    </citation>
    <scope>NUCLEOTIDE SEQUENCE [LARGE SCALE GENOMIC DNA]</scope>
    <source>
        <strain evidence="1 2">TG28175</strain>
    </source>
</reference>